<keyword evidence="3" id="KW-1185">Reference proteome</keyword>
<dbReference type="PANTHER" id="PTHR42879:SF6">
    <property type="entry name" value="NADPH-DEPENDENT REDUCTASE BACG"/>
    <property type="match status" value="1"/>
</dbReference>
<dbReference type="InterPro" id="IPR036291">
    <property type="entry name" value="NAD(P)-bd_dom_sf"/>
</dbReference>
<reference evidence="3" key="1">
    <citation type="submission" date="2023-07" db="EMBL/GenBank/DDBJ databases">
        <title>Genome sequencing of Purple Non-Sulfur Bacteria from various extreme environments.</title>
        <authorList>
            <person name="Mayer M."/>
        </authorList>
    </citation>
    <scope>NUCLEOTIDE SEQUENCE [LARGE SCALE GENOMIC DNA]</scope>
    <source>
        <strain evidence="3">DSM 17935</strain>
    </source>
</reference>
<accession>A0ABT3HAS3</accession>
<dbReference type="Gene3D" id="3.40.50.720">
    <property type="entry name" value="NAD(P)-binding Rossmann-like Domain"/>
    <property type="match status" value="1"/>
</dbReference>
<dbReference type="EMBL" id="JAOQNS010000004">
    <property type="protein sequence ID" value="MCW2307396.1"/>
    <property type="molecule type" value="Genomic_DNA"/>
</dbReference>
<comment type="similarity">
    <text evidence="1">Belongs to the short-chain dehydrogenases/reductases (SDR) family.</text>
</comment>
<dbReference type="SUPFAM" id="SSF51735">
    <property type="entry name" value="NAD(P)-binding Rossmann-fold domains"/>
    <property type="match status" value="1"/>
</dbReference>
<protein>
    <submittedName>
        <fullName evidence="2">NAD(P)-dependent dehydrogenase (Short-subunit alcohol dehydrogenase family)</fullName>
    </submittedName>
</protein>
<comment type="caution">
    <text evidence="2">The sequence shown here is derived from an EMBL/GenBank/DDBJ whole genome shotgun (WGS) entry which is preliminary data.</text>
</comment>
<evidence type="ECO:0000256" key="1">
    <source>
        <dbReference type="ARBA" id="ARBA00006484"/>
    </source>
</evidence>
<proteinExistence type="inferred from homology"/>
<evidence type="ECO:0000313" key="3">
    <source>
        <dbReference type="Proteomes" id="UP001209755"/>
    </source>
</evidence>
<dbReference type="InterPro" id="IPR050259">
    <property type="entry name" value="SDR"/>
</dbReference>
<dbReference type="PANTHER" id="PTHR42879">
    <property type="entry name" value="3-OXOACYL-(ACYL-CARRIER-PROTEIN) REDUCTASE"/>
    <property type="match status" value="1"/>
</dbReference>
<organism evidence="2 3">
    <name type="scientific">Rhodobium gokarnense</name>
    <dbReference type="NCBI Taxonomy" id="364296"/>
    <lineage>
        <taxon>Bacteria</taxon>
        <taxon>Pseudomonadati</taxon>
        <taxon>Pseudomonadota</taxon>
        <taxon>Alphaproteobacteria</taxon>
        <taxon>Hyphomicrobiales</taxon>
        <taxon>Rhodobiaceae</taxon>
        <taxon>Rhodobium</taxon>
    </lineage>
</organism>
<dbReference type="Proteomes" id="UP001209755">
    <property type="component" value="Unassembled WGS sequence"/>
</dbReference>
<dbReference type="PRINTS" id="PR00081">
    <property type="entry name" value="GDHRDH"/>
</dbReference>
<dbReference type="RefSeq" id="WP_264601053.1">
    <property type="nucleotide sequence ID" value="NZ_JAOQNS010000004.1"/>
</dbReference>
<gene>
    <name evidence="2" type="ORF">M2319_001727</name>
</gene>
<sequence>MSEPKIAVVTAAGSGMGADIARTLAARGYTVAVSSSSDKAEKLGAELGGFGMIADNLDHDACTDFIDAVVQRYGRIDALVNSAGHGPKGPVAELTDYDWVRGMEVYFLAIVRFIRLATPHLEKTRGAIVNITGFSSVEPEAAFPTSSVFRAALANFVKLYADQHAAKGIRINNVLPGFMESLEPKDAILNRIPMARYGRFTEISETAAFLLSDGAGYITGQNIRVDGGFTHST</sequence>
<dbReference type="Pfam" id="PF13561">
    <property type="entry name" value="adh_short_C2"/>
    <property type="match status" value="1"/>
</dbReference>
<name>A0ABT3HAS3_9HYPH</name>
<evidence type="ECO:0000313" key="2">
    <source>
        <dbReference type="EMBL" id="MCW2307396.1"/>
    </source>
</evidence>
<dbReference type="InterPro" id="IPR002347">
    <property type="entry name" value="SDR_fam"/>
</dbReference>